<dbReference type="InterPro" id="IPR013013">
    <property type="entry name" value="PTS_EIIC_1"/>
</dbReference>
<dbReference type="NCBIfam" id="TIGR00830">
    <property type="entry name" value="PTBA"/>
    <property type="match status" value="1"/>
</dbReference>
<dbReference type="InterPro" id="IPR011055">
    <property type="entry name" value="Dup_hybrid_motif"/>
</dbReference>
<protein>
    <submittedName>
        <fullName evidence="17">PTS system beta-glucoside-specific EIIBCA component</fullName>
    </submittedName>
</protein>
<evidence type="ECO:0000256" key="12">
    <source>
        <dbReference type="SAM" id="MobiDB-lite"/>
    </source>
</evidence>
<dbReference type="SUPFAM" id="SSF55604">
    <property type="entry name" value="Glucose permease domain IIB"/>
    <property type="match status" value="1"/>
</dbReference>
<evidence type="ECO:0000313" key="18">
    <source>
        <dbReference type="Proteomes" id="UP000325032"/>
    </source>
</evidence>
<comment type="subcellular location">
    <subcellularLocation>
        <location evidence="1">Cell membrane</location>
        <topology evidence="1">Multi-pass membrane protein</topology>
    </subcellularLocation>
</comment>
<keyword evidence="9 13" id="KW-1133">Transmembrane helix</keyword>
<dbReference type="Pfam" id="PF00367">
    <property type="entry name" value="PTS_EIIB"/>
    <property type="match status" value="1"/>
</dbReference>
<keyword evidence="6" id="KW-0598">Phosphotransferase system</keyword>
<dbReference type="GeneID" id="61770303"/>
<dbReference type="PROSITE" id="PS51093">
    <property type="entry name" value="PTS_EIIA_TYPE_1"/>
    <property type="match status" value="1"/>
</dbReference>
<dbReference type="CDD" id="cd00212">
    <property type="entry name" value="PTS_IIB_glc"/>
    <property type="match status" value="1"/>
</dbReference>
<evidence type="ECO:0000256" key="11">
    <source>
        <dbReference type="PROSITE-ProRule" id="PRU00421"/>
    </source>
</evidence>
<feature type="transmembrane region" description="Helical" evidence="13">
    <location>
        <begin position="240"/>
        <end position="262"/>
    </location>
</feature>
<dbReference type="GO" id="GO:0090589">
    <property type="term" value="F:protein-phosphocysteine-trehalose phosphotransferase system transporter activity"/>
    <property type="evidence" value="ECO:0007669"/>
    <property type="project" value="TreeGrafter"/>
</dbReference>
<evidence type="ECO:0000256" key="6">
    <source>
        <dbReference type="ARBA" id="ARBA00022683"/>
    </source>
</evidence>
<feature type="domain" description="PTS EIIA type-1" evidence="14">
    <location>
        <begin position="502"/>
        <end position="606"/>
    </location>
</feature>
<dbReference type="InterPro" id="IPR011297">
    <property type="entry name" value="PTS_IIABC_b_glu"/>
</dbReference>
<feature type="transmembrane region" description="Helical" evidence="13">
    <location>
        <begin position="425"/>
        <end position="448"/>
    </location>
</feature>
<feature type="transmembrane region" description="Helical" evidence="13">
    <location>
        <begin position="143"/>
        <end position="163"/>
    </location>
</feature>
<feature type="transmembrane region" description="Helical" evidence="13">
    <location>
        <begin position="282"/>
        <end position="308"/>
    </location>
</feature>
<dbReference type="Proteomes" id="UP000325032">
    <property type="component" value="Chromosome"/>
</dbReference>
<dbReference type="InterPro" id="IPR003352">
    <property type="entry name" value="PTS_EIIC"/>
</dbReference>
<keyword evidence="18" id="KW-1185">Reference proteome</keyword>
<dbReference type="SUPFAM" id="SSF51261">
    <property type="entry name" value="Duplicated hybrid motif"/>
    <property type="match status" value="1"/>
</dbReference>
<gene>
    <name evidence="17" type="primary">bglF_4</name>
    <name evidence="17" type="ORF">FX981_03560</name>
</gene>
<evidence type="ECO:0000256" key="3">
    <source>
        <dbReference type="ARBA" id="ARBA00022475"/>
    </source>
</evidence>
<feature type="domain" description="PTS EIIC type-1" evidence="16">
    <location>
        <begin position="104"/>
        <end position="458"/>
    </location>
</feature>
<dbReference type="EMBL" id="CP043404">
    <property type="protein sequence ID" value="QEK65290.1"/>
    <property type="molecule type" value="Genomic_DNA"/>
</dbReference>
<keyword evidence="8" id="KW-0418">Kinase</keyword>
<feature type="domain" description="PTS EIIB type-1" evidence="15">
    <location>
        <begin position="4"/>
        <end position="86"/>
    </location>
</feature>
<dbReference type="InterPro" id="IPR001996">
    <property type="entry name" value="PTS_IIB_1"/>
</dbReference>
<dbReference type="GO" id="GO:0008982">
    <property type="term" value="F:protein-N(PI)-phosphohistidine-sugar phosphotransferase activity"/>
    <property type="evidence" value="ECO:0007669"/>
    <property type="project" value="InterPro"/>
</dbReference>
<feature type="transmembrane region" description="Helical" evidence="13">
    <location>
        <begin position="208"/>
        <end position="228"/>
    </location>
</feature>
<sequence>MGNKELAQEIIKLIGGTGNISQSWHCITRLRFNINDEKQVKVDELKTVDGVLGAQFQSGQFQVIIGAKVAEVYEEIDHLIGEGSNDSTPAKNTSKMNPIEVVFDVISGIFTPILPAIVGSGLIKGIMALFVSLGWMTEKSSTYAVLQIFSNAVFYFLPFLIAYSAAKKFKTRESLAMALAGILLYPTLVEGAAKGADPLSFLGLSIPLNNYTSSVLPIILGVLLLSFIDKWITKVIPKSLSIVFTPVLSLMITAPLTLAFIAPIGNVFGQYLEIFFTSLFHFAGPIAGLLMGGLMPLIVLTGMHYAFFPSTFASFEKVGYDIMLLPMNFIANMAQAGAVLGVIIRTKRVETRSLALSTLLPSFFGITEPAIYGVTLRLKKPFYASLIGGAVGGCFYGLFSVKTTAFSIPGITSLPTYIMKGTNNFQLALIGIALSFLVSLLATMFLGFNEPATKDEGQPEKQGKPSKNPENPVNQQAARQVNPYEVQAPITGKIVPLSDVNDAVFSSEMMGKGVAIIPDKGVVQAPFAGKVVTVTPTKHAIGLVSDDGVELLIHVGIDTVSLNGQFFEVLVEEGDEINIGDHLLSFDIEGIQSKGLDVVTPIIVTNSSKYLDVIYTGDSYVNAGENKLLMLIH</sequence>
<feature type="transmembrane region" description="Helical" evidence="13">
    <location>
        <begin position="320"/>
        <end position="344"/>
    </location>
</feature>
<dbReference type="FunFam" id="2.70.70.10:FF:000001">
    <property type="entry name" value="PTS system glucose-specific IIA component"/>
    <property type="match status" value="1"/>
</dbReference>
<dbReference type="PANTHER" id="PTHR30175:SF1">
    <property type="entry name" value="PTS SYSTEM ARBUTIN-, CELLOBIOSE-, AND SALICIN-SPECIFIC EIIBC COMPONENT-RELATED"/>
    <property type="match status" value="1"/>
</dbReference>
<accession>A0A5C0WMN9</accession>
<dbReference type="PROSITE" id="PS51098">
    <property type="entry name" value="PTS_EIIB_TYPE_1"/>
    <property type="match status" value="1"/>
</dbReference>
<reference evidence="17 18" key="1">
    <citation type="journal article" date="2018" name="Plant Biotechnol. Rep.">
        <title>Diversity and antifungal activity of endophytic bacteria associated with Panax ginseng seedlings.</title>
        <authorList>
            <person name="Park J.M."/>
            <person name="Hong C.E."/>
            <person name="Jo S.H."/>
        </authorList>
    </citation>
    <scope>NUCLEOTIDE SEQUENCE [LARGE SCALE GENOMIC DNA]</scope>
    <source>
        <strain evidence="17 18">PgKB20</strain>
    </source>
</reference>
<evidence type="ECO:0000256" key="9">
    <source>
        <dbReference type="ARBA" id="ARBA00022989"/>
    </source>
</evidence>
<dbReference type="RefSeq" id="WP_149126601.1">
    <property type="nucleotide sequence ID" value="NZ_CP043404.1"/>
</dbReference>
<evidence type="ECO:0000256" key="1">
    <source>
        <dbReference type="ARBA" id="ARBA00004651"/>
    </source>
</evidence>
<keyword evidence="10 13" id="KW-0472">Membrane</keyword>
<dbReference type="GO" id="GO:0015771">
    <property type="term" value="P:trehalose transport"/>
    <property type="evidence" value="ECO:0007669"/>
    <property type="project" value="TreeGrafter"/>
</dbReference>
<dbReference type="Pfam" id="PF00358">
    <property type="entry name" value="PTS_EIIA_1"/>
    <property type="match status" value="1"/>
</dbReference>
<keyword evidence="4" id="KW-0762">Sugar transport</keyword>
<keyword evidence="5" id="KW-0808">Transferase</keyword>
<evidence type="ECO:0000256" key="10">
    <source>
        <dbReference type="ARBA" id="ARBA00023136"/>
    </source>
</evidence>
<organism evidence="17 18">
    <name type="scientific">Bacillus safensis</name>
    <dbReference type="NCBI Taxonomy" id="561879"/>
    <lineage>
        <taxon>Bacteria</taxon>
        <taxon>Bacillati</taxon>
        <taxon>Bacillota</taxon>
        <taxon>Bacilli</taxon>
        <taxon>Bacillales</taxon>
        <taxon>Bacillaceae</taxon>
        <taxon>Bacillus</taxon>
    </lineage>
</organism>
<evidence type="ECO:0000256" key="2">
    <source>
        <dbReference type="ARBA" id="ARBA00022448"/>
    </source>
</evidence>
<feature type="compositionally biased region" description="Polar residues" evidence="12">
    <location>
        <begin position="468"/>
        <end position="478"/>
    </location>
</feature>
<dbReference type="Gene3D" id="2.70.70.10">
    <property type="entry name" value="Glucose Permease (Domain IIA)"/>
    <property type="match status" value="1"/>
</dbReference>
<feature type="compositionally biased region" description="Basic and acidic residues" evidence="12">
    <location>
        <begin position="452"/>
        <end position="463"/>
    </location>
</feature>
<evidence type="ECO:0000256" key="8">
    <source>
        <dbReference type="ARBA" id="ARBA00022777"/>
    </source>
</evidence>
<dbReference type="GO" id="GO:0005886">
    <property type="term" value="C:plasma membrane"/>
    <property type="evidence" value="ECO:0007669"/>
    <property type="project" value="UniProtKB-SubCell"/>
</dbReference>
<dbReference type="InterPro" id="IPR001127">
    <property type="entry name" value="PTS_EIIA_1_perm"/>
</dbReference>
<dbReference type="Pfam" id="PF02378">
    <property type="entry name" value="PTS_EIIC"/>
    <property type="match status" value="1"/>
</dbReference>
<evidence type="ECO:0000256" key="4">
    <source>
        <dbReference type="ARBA" id="ARBA00022597"/>
    </source>
</evidence>
<dbReference type="PROSITE" id="PS01035">
    <property type="entry name" value="PTS_EIIB_TYPE_1_CYS"/>
    <property type="match status" value="1"/>
</dbReference>
<evidence type="ECO:0000256" key="7">
    <source>
        <dbReference type="ARBA" id="ARBA00022692"/>
    </source>
</evidence>
<dbReference type="AlphaFoldDB" id="A0A5C0WMN9"/>
<feature type="transmembrane region" description="Helical" evidence="13">
    <location>
        <begin position="101"/>
        <end position="123"/>
    </location>
</feature>
<dbReference type="InterPro" id="IPR018113">
    <property type="entry name" value="PTrfase_EIIB_Cys"/>
</dbReference>
<proteinExistence type="predicted"/>
<dbReference type="GO" id="GO:0009401">
    <property type="term" value="P:phosphoenolpyruvate-dependent sugar phosphotransferase system"/>
    <property type="evidence" value="ECO:0007669"/>
    <property type="project" value="UniProtKB-KW"/>
</dbReference>
<dbReference type="InterPro" id="IPR050558">
    <property type="entry name" value="PTS_Sugar-Specific_Components"/>
</dbReference>
<name>A0A5C0WMN9_BACIA</name>
<dbReference type="PROSITE" id="PS00371">
    <property type="entry name" value="PTS_EIIA_TYPE_1_HIS"/>
    <property type="match status" value="1"/>
</dbReference>
<evidence type="ECO:0000256" key="13">
    <source>
        <dbReference type="SAM" id="Phobius"/>
    </source>
</evidence>
<dbReference type="PROSITE" id="PS51103">
    <property type="entry name" value="PTS_EIIC_TYPE_1"/>
    <property type="match status" value="1"/>
</dbReference>
<keyword evidence="3" id="KW-1003">Cell membrane</keyword>
<keyword evidence="7 13" id="KW-0812">Transmembrane</keyword>
<feature type="active site" description="Phosphocysteine intermediate; for EIIB activity" evidence="11">
    <location>
        <position position="26"/>
    </location>
</feature>
<dbReference type="NCBIfam" id="TIGR01995">
    <property type="entry name" value="PTS-II-ABC-beta"/>
    <property type="match status" value="1"/>
</dbReference>
<feature type="transmembrane region" description="Helical" evidence="13">
    <location>
        <begin position="356"/>
        <end position="375"/>
    </location>
</feature>
<dbReference type="Gene3D" id="3.30.1360.60">
    <property type="entry name" value="Glucose permease domain IIB"/>
    <property type="match status" value="1"/>
</dbReference>
<evidence type="ECO:0000313" key="17">
    <source>
        <dbReference type="EMBL" id="QEK65290.1"/>
    </source>
</evidence>
<evidence type="ECO:0000259" key="15">
    <source>
        <dbReference type="PROSITE" id="PS51098"/>
    </source>
</evidence>
<dbReference type="GO" id="GO:0016301">
    <property type="term" value="F:kinase activity"/>
    <property type="evidence" value="ECO:0007669"/>
    <property type="project" value="UniProtKB-KW"/>
</dbReference>
<evidence type="ECO:0000256" key="5">
    <source>
        <dbReference type="ARBA" id="ARBA00022679"/>
    </source>
</evidence>
<evidence type="ECO:0000259" key="14">
    <source>
        <dbReference type="PROSITE" id="PS51093"/>
    </source>
</evidence>
<evidence type="ECO:0000259" key="16">
    <source>
        <dbReference type="PROSITE" id="PS51103"/>
    </source>
</evidence>
<keyword evidence="2" id="KW-0813">Transport</keyword>
<dbReference type="PANTHER" id="PTHR30175">
    <property type="entry name" value="PHOSPHOTRANSFERASE SYSTEM TRANSPORT PROTEIN"/>
    <property type="match status" value="1"/>
</dbReference>
<dbReference type="InterPro" id="IPR036878">
    <property type="entry name" value="Glu_permease_IIB"/>
</dbReference>
<dbReference type="FunFam" id="3.30.1360.60:FF:000001">
    <property type="entry name" value="PTS system glucose-specific IIBC component PtsG"/>
    <property type="match status" value="1"/>
</dbReference>
<feature type="region of interest" description="Disordered" evidence="12">
    <location>
        <begin position="452"/>
        <end position="478"/>
    </location>
</feature>
<feature type="transmembrane region" description="Helical" evidence="13">
    <location>
        <begin position="175"/>
        <end position="196"/>
    </location>
</feature>